<organism evidence="1 2">
    <name type="scientific">Candidatus Nitrososphaera evergladensis SR1</name>
    <dbReference type="NCBI Taxonomy" id="1459636"/>
    <lineage>
        <taxon>Archaea</taxon>
        <taxon>Nitrososphaerota</taxon>
        <taxon>Nitrososphaeria</taxon>
        <taxon>Nitrososphaerales</taxon>
        <taxon>Nitrososphaeraceae</taxon>
        <taxon>Nitrososphaera</taxon>
    </lineage>
</organism>
<evidence type="ECO:0008006" key="3">
    <source>
        <dbReference type="Google" id="ProtNLM"/>
    </source>
</evidence>
<evidence type="ECO:0000313" key="2">
    <source>
        <dbReference type="Proteomes" id="UP000028194"/>
    </source>
</evidence>
<accession>A0A075N192</accession>
<reference evidence="1 2" key="1">
    <citation type="journal article" date="2014" name="PLoS ONE">
        <title>Genome Sequence of Candidatus Nitrososphaera evergladensis from Group I.1b Enriched from Everglades Soil Reveals Novel Genomic Features of the Ammonia-Oxidizing Archaea.</title>
        <authorList>
            <person name="Zhalnina K.V."/>
            <person name="Dias R."/>
            <person name="Leonard M.T."/>
            <person name="Dorr de Quadros P."/>
            <person name="Camargo F.A."/>
            <person name="Drew J.C."/>
            <person name="Farmerie W.G."/>
            <person name="Daroub S.H."/>
            <person name="Triplett E.W."/>
        </authorList>
    </citation>
    <scope>NUCLEOTIDE SEQUENCE [LARGE SCALE GENOMIC DNA]</scope>
    <source>
        <strain evidence="1 2">SR1</strain>
    </source>
</reference>
<gene>
    <name evidence="1" type="ORF">NTE_03200</name>
</gene>
<sequence length="73" mass="8681">MNNDEIRYKILLVLYNKFYNGQARRHIVTDNAINEAGLLNTDTRIYPNIDYLMKNGYLREFVLLVFPTQLISR</sequence>
<proteinExistence type="predicted"/>
<dbReference type="AlphaFoldDB" id="A0A075N192"/>
<dbReference type="KEGG" id="nev:NTE_03200"/>
<dbReference type="EMBL" id="CP007174">
    <property type="protein sequence ID" value="AIF85229.1"/>
    <property type="molecule type" value="Genomic_DNA"/>
</dbReference>
<name>A0A075N192_9ARCH</name>
<protein>
    <recommendedName>
        <fullName evidence="3">Transcriptional regulator</fullName>
    </recommendedName>
</protein>
<keyword evidence="2" id="KW-1185">Reference proteome</keyword>
<dbReference type="Proteomes" id="UP000028194">
    <property type="component" value="Chromosome"/>
</dbReference>
<evidence type="ECO:0000313" key="1">
    <source>
        <dbReference type="EMBL" id="AIF85229.1"/>
    </source>
</evidence>
<dbReference type="HOGENOM" id="CLU_2695535_0_0_2"/>